<dbReference type="AlphaFoldDB" id="A0A2G5SQJ7"/>
<protein>
    <submittedName>
        <fullName evidence="2">Uncharacterized protein</fullName>
    </submittedName>
</protein>
<dbReference type="Proteomes" id="UP000230233">
    <property type="component" value="Chromosome X"/>
</dbReference>
<dbReference type="EMBL" id="PDUG01000006">
    <property type="protein sequence ID" value="PIC17350.1"/>
    <property type="molecule type" value="Genomic_DNA"/>
</dbReference>
<organism evidence="2 3">
    <name type="scientific">Caenorhabditis nigoni</name>
    <dbReference type="NCBI Taxonomy" id="1611254"/>
    <lineage>
        <taxon>Eukaryota</taxon>
        <taxon>Metazoa</taxon>
        <taxon>Ecdysozoa</taxon>
        <taxon>Nematoda</taxon>
        <taxon>Chromadorea</taxon>
        <taxon>Rhabditida</taxon>
        <taxon>Rhabditina</taxon>
        <taxon>Rhabditomorpha</taxon>
        <taxon>Rhabditoidea</taxon>
        <taxon>Rhabditidae</taxon>
        <taxon>Peloderinae</taxon>
        <taxon>Caenorhabditis</taxon>
    </lineage>
</organism>
<feature type="compositionally biased region" description="Low complexity" evidence="1">
    <location>
        <begin position="83"/>
        <end position="101"/>
    </location>
</feature>
<gene>
    <name evidence="2" type="primary">Cnig_chr_X.g23621</name>
    <name evidence="2" type="ORF">B9Z55_023621</name>
</gene>
<name>A0A2G5SQJ7_9PELO</name>
<feature type="region of interest" description="Disordered" evidence="1">
    <location>
        <begin position="51"/>
        <end position="113"/>
    </location>
</feature>
<evidence type="ECO:0000256" key="1">
    <source>
        <dbReference type="SAM" id="MobiDB-lite"/>
    </source>
</evidence>
<accession>A0A2G5SQJ7</accession>
<sequence length="113" mass="12248">MIGNLTEEIQTPELVEMAANKLKATIFPIFMAYCILIFSGEMQETDVLFKSKKNSDVTPPKTKNETPQIPHEPSSTKLEEEPSQSSSEGEATVAEEVASSSEEAKPTVAAESA</sequence>
<evidence type="ECO:0000313" key="2">
    <source>
        <dbReference type="EMBL" id="PIC17350.1"/>
    </source>
</evidence>
<keyword evidence="3" id="KW-1185">Reference proteome</keyword>
<proteinExistence type="predicted"/>
<comment type="caution">
    <text evidence="2">The sequence shown here is derived from an EMBL/GenBank/DDBJ whole genome shotgun (WGS) entry which is preliminary data.</text>
</comment>
<evidence type="ECO:0000313" key="3">
    <source>
        <dbReference type="Proteomes" id="UP000230233"/>
    </source>
</evidence>
<reference evidence="3" key="1">
    <citation type="submission" date="2017-10" db="EMBL/GenBank/DDBJ databases">
        <title>Rapid genome shrinkage in a self-fertile nematode reveals novel sperm competition proteins.</title>
        <authorList>
            <person name="Yin D."/>
            <person name="Schwarz E.M."/>
            <person name="Thomas C.G."/>
            <person name="Felde R.L."/>
            <person name="Korf I.F."/>
            <person name="Cutter A.D."/>
            <person name="Schartner C.M."/>
            <person name="Ralston E.J."/>
            <person name="Meyer B.J."/>
            <person name="Haag E.S."/>
        </authorList>
    </citation>
    <scope>NUCLEOTIDE SEQUENCE [LARGE SCALE GENOMIC DNA]</scope>
    <source>
        <strain evidence="3">JU1422</strain>
    </source>
</reference>